<evidence type="ECO:0000256" key="7">
    <source>
        <dbReference type="ARBA" id="ARBA00047899"/>
    </source>
</evidence>
<comment type="catalytic activity">
    <reaction evidence="8">
        <text>L-seryl-[protein] + ATP = O-phospho-L-seryl-[protein] + ADP + H(+)</text>
        <dbReference type="Rhea" id="RHEA:17989"/>
        <dbReference type="Rhea" id="RHEA-COMP:9863"/>
        <dbReference type="Rhea" id="RHEA-COMP:11604"/>
        <dbReference type="ChEBI" id="CHEBI:15378"/>
        <dbReference type="ChEBI" id="CHEBI:29999"/>
        <dbReference type="ChEBI" id="CHEBI:30616"/>
        <dbReference type="ChEBI" id="CHEBI:83421"/>
        <dbReference type="ChEBI" id="CHEBI:456216"/>
        <dbReference type="EC" id="2.7.11.1"/>
    </reaction>
</comment>
<dbReference type="PROSITE" id="PS50948">
    <property type="entry name" value="PAN"/>
    <property type="match status" value="1"/>
</dbReference>
<keyword evidence="15" id="KW-0808">Transferase</keyword>
<evidence type="ECO:0000259" key="12">
    <source>
        <dbReference type="PROSITE" id="PS50026"/>
    </source>
</evidence>
<evidence type="ECO:0000256" key="6">
    <source>
        <dbReference type="ARBA" id="ARBA00023157"/>
    </source>
</evidence>
<feature type="non-terminal residue" evidence="15">
    <location>
        <position position="515"/>
    </location>
</feature>
<dbReference type="CDD" id="cd00028">
    <property type="entry name" value="B_lectin"/>
    <property type="match status" value="1"/>
</dbReference>
<name>A0A1D1YNY0_9ARAE</name>
<dbReference type="PROSITE" id="PS50026">
    <property type="entry name" value="EGF_3"/>
    <property type="match status" value="1"/>
</dbReference>
<dbReference type="SUPFAM" id="SSF51110">
    <property type="entry name" value="alpha-D-mannose-specific plant lectins"/>
    <property type="match status" value="1"/>
</dbReference>
<dbReference type="Gene3D" id="2.90.10.10">
    <property type="entry name" value="Bulb-type lectin domain"/>
    <property type="match status" value="1"/>
</dbReference>
<dbReference type="SMART" id="SM00108">
    <property type="entry name" value="B_lectin"/>
    <property type="match status" value="1"/>
</dbReference>
<keyword evidence="10" id="KW-0472">Membrane</keyword>
<dbReference type="Gene3D" id="3.30.200.20">
    <property type="entry name" value="Phosphorylase Kinase, domain 1"/>
    <property type="match status" value="1"/>
</dbReference>
<comment type="caution">
    <text evidence="9">Lacks conserved residue(s) required for the propagation of feature annotation.</text>
</comment>
<keyword evidence="15" id="KW-0418">Kinase</keyword>
<feature type="chain" id="PRO_5008900366" description="non-specific serine/threonine protein kinase" evidence="11">
    <location>
        <begin position="29"/>
        <end position="515"/>
    </location>
</feature>
<proteinExistence type="predicted"/>
<feature type="transmembrane region" description="Helical" evidence="10">
    <location>
        <begin position="440"/>
        <end position="462"/>
    </location>
</feature>
<sequence>MGNPSGSPSPTTLLILTLFTHLAAMVLAGDTIGPGESLRDNETLTSAGGVFELGFFTPGASKNRFLGIWFKNIAVPPAVVWVANRESPIADRSGVLQMDGNGTLVLLDGSSAAVWSSGSPPARNSVAQLLDSGNLVVRGADSRSSSFLWQSFDYPGRTLLAGMKLSAASPGRPFFTSWMSEDDPSPGSYTTQMEPYGEIVLWQGSRKRYRSGPWNGIRFSGVPEMNTYTVFTDTFVPGAGGNMSYYEYEVRDRVLMQVYVDSSGVLRRLIWMSKAGAWNEFWSAPKDQCDLYGNCGPFGVCNSNDSPVCRCLEGFRPRSPQDWYLRDGSEGCARKTELNCSADGFLLVRGMKLPDMVNATVNQSMGLGECEELCRRNCSCTAYAGANIIQGRGSGCIIWVGDLLDLRQYADSGQDLYIRLAASELNSINSRSRRRMGPTIIVVTVALVISILLLMSSGFFFWKKKRKGTIKEYQSNHREEKEMELPLFDFNAIAIATDNFSFKNKLGEGGFGPVF</sequence>
<evidence type="ECO:0000256" key="9">
    <source>
        <dbReference type="PROSITE-ProRule" id="PRU00076"/>
    </source>
</evidence>
<evidence type="ECO:0000256" key="5">
    <source>
        <dbReference type="ARBA" id="ARBA00023035"/>
    </source>
</evidence>
<dbReference type="SMART" id="SM00473">
    <property type="entry name" value="PAN_AP"/>
    <property type="match status" value="1"/>
</dbReference>
<feature type="domain" description="EGF-like" evidence="12">
    <location>
        <begin position="285"/>
        <end position="321"/>
    </location>
</feature>
<keyword evidence="15" id="KW-0675">Receptor</keyword>
<evidence type="ECO:0000256" key="2">
    <source>
        <dbReference type="ARBA" id="ARBA00022546"/>
    </source>
</evidence>
<evidence type="ECO:0000313" key="15">
    <source>
        <dbReference type="EMBL" id="JAT56352.1"/>
    </source>
</evidence>
<organism evidence="15">
    <name type="scientific">Anthurium amnicola</name>
    <dbReference type="NCBI Taxonomy" id="1678845"/>
    <lineage>
        <taxon>Eukaryota</taxon>
        <taxon>Viridiplantae</taxon>
        <taxon>Streptophyta</taxon>
        <taxon>Embryophyta</taxon>
        <taxon>Tracheophyta</taxon>
        <taxon>Spermatophyta</taxon>
        <taxon>Magnoliopsida</taxon>
        <taxon>Liliopsida</taxon>
        <taxon>Araceae</taxon>
        <taxon>Pothoideae</taxon>
        <taxon>Potheae</taxon>
        <taxon>Anthurium</taxon>
    </lineage>
</organism>
<dbReference type="EMBL" id="GDJX01011584">
    <property type="protein sequence ID" value="JAT56352.1"/>
    <property type="molecule type" value="Transcribed_RNA"/>
</dbReference>
<gene>
    <name evidence="15" type="primary">SD18_31</name>
    <name evidence="15" type="ORF">g.123665</name>
</gene>
<evidence type="ECO:0000256" key="10">
    <source>
        <dbReference type="SAM" id="Phobius"/>
    </source>
</evidence>
<keyword evidence="5" id="KW-0465">Mannose-binding</keyword>
<evidence type="ECO:0000256" key="4">
    <source>
        <dbReference type="ARBA" id="ARBA00022737"/>
    </source>
</evidence>
<dbReference type="Pfam" id="PF00954">
    <property type="entry name" value="S_locus_glycop"/>
    <property type="match status" value="1"/>
</dbReference>
<feature type="domain" description="Apple" evidence="14">
    <location>
        <begin position="340"/>
        <end position="421"/>
    </location>
</feature>
<feature type="signal peptide" evidence="11">
    <location>
        <begin position="1"/>
        <end position="28"/>
    </location>
</feature>
<feature type="domain" description="Bulb-type lectin" evidence="13">
    <location>
        <begin position="29"/>
        <end position="150"/>
    </location>
</feature>
<dbReference type="GO" id="GO:0004674">
    <property type="term" value="F:protein serine/threonine kinase activity"/>
    <property type="evidence" value="ECO:0007669"/>
    <property type="project" value="UniProtKB-EC"/>
</dbReference>
<dbReference type="InterPro" id="IPR000858">
    <property type="entry name" value="S_locus_glycoprot_dom"/>
</dbReference>
<dbReference type="InterPro" id="IPR003609">
    <property type="entry name" value="Pan_app"/>
</dbReference>
<comment type="catalytic activity">
    <reaction evidence="7">
        <text>L-threonyl-[protein] + ATP = O-phospho-L-threonyl-[protein] + ADP + H(+)</text>
        <dbReference type="Rhea" id="RHEA:46608"/>
        <dbReference type="Rhea" id="RHEA-COMP:11060"/>
        <dbReference type="Rhea" id="RHEA-COMP:11605"/>
        <dbReference type="ChEBI" id="CHEBI:15378"/>
        <dbReference type="ChEBI" id="CHEBI:30013"/>
        <dbReference type="ChEBI" id="CHEBI:30616"/>
        <dbReference type="ChEBI" id="CHEBI:61977"/>
        <dbReference type="ChEBI" id="CHEBI:456216"/>
        <dbReference type="EC" id="2.7.11.1"/>
    </reaction>
</comment>
<evidence type="ECO:0000259" key="14">
    <source>
        <dbReference type="PROSITE" id="PS50948"/>
    </source>
</evidence>
<dbReference type="EC" id="2.7.11.1" evidence="1"/>
<evidence type="ECO:0000256" key="1">
    <source>
        <dbReference type="ARBA" id="ARBA00012513"/>
    </source>
</evidence>
<dbReference type="InterPro" id="IPR000742">
    <property type="entry name" value="EGF"/>
</dbReference>
<keyword evidence="5" id="KW-0430">Lectin</keyword>
<dbReference type="PANTHER" id="PTHR32444">
    <property type="entry name" value="BULB-TYPE LECTIN DOMAIN-CONTAINING PROTEIN"/>
    <property type="match status" value="1"/>
</dbReference>
<dbReference type="PANTHER" id="PTHR32444:SF183">
    <property type="entry name" value="APPLE DOMAIN-CONTAINING PROTEIN"/>
    <property type="match status" value="1"/>
</dbReference>
<keyword evidence="2" id="KW-0348">Hemagglutinin</keyword>
<evidence type="ECO:0000256" key="11">
    <source>
        <dbReference type="SAM" id="SignalP"/>
    </source>
</evidence>
<dbReference type="GO" id="GO:0051707">
    <property type="term" value="P:response to other organism"/>
    <property type="evidence" value="ECO:0007669"/>
    <property type="project" value="UniProtKB-ARBA"/>
</dbReference>
<keyword evidence="6" id="KW-1015">Disulfide bond</keyword>
<keyword evidence="9" id="KW-0245">EGF-like domain</keyword>
<evidence type="ECO:0000259" key="13">
    <source>
        <dbReference type="PROSITE" id="PS50927"/>
    </source>
</evidence>
<evidence type="ECO:0000256" key="3">
    <source>
        <dbReference type="ARBA" id="ARBA00022729"/>
    </source>
</evidence>
<dbReference type="InterPro" id="IPR036426">
    <property type="entry name" value="Bulb-type_lectin_dom_sf"/>
</dbReference>
<reference evidence="15" key="1">
    <citation type="submission" date="2015-07" db="EMBL/GenBank/DDBJ databases">
        <title>Transcriptome Assembly of Anthurium amnicola.</title>
        <authorList>
            <person name="Suzuki J."/>
        </authorList>
    </citation>
    <scope>NUCLEOTIDE SEQUENCE</scope>
</reference>
<keyword evidence="10" id="KW-0812">Transmembrane</keyword>
<dbReference type="Pfam" id="PF01453">
    <property type="entry name" value="B_lectin"/>
    <property type="match status" value="1"/>
</dbReference>
<keyword evidence="3 11" id="KW-0732">Signal</keyword>
<dbReference type="CDD" id="cd01098">
    <property type="entry name" value="PAN_AP_plant"/>
    <property type="match status" value="1"/>
</dbReference>
<dbReference type="InterPro" id="IPR001480">
    <property type="entry name" value="Bulb-type_lectin_dom"/>
</dbReference>
<dbReference type="FunFam" id="2.90.10.10:FF:000001">
    <property type="entry name" value="G-type lectin S-receptor-like serine/threonine-protein kinase"/>
    <property type="match status" value="1"/>
</dbReference>
<keyword evidence="4" id="KW-0677">Repeat</keyword>
<dbReference type="PROSITE" id="PS50927">
    <property type="entry name" value="BULB_LECTIN"/>
    <property type="match status" value="1"/>
</dbReference>
<protein>
    <recommendedName>
        <fullName evidence="1">non-specific serine/threonine protein kinase</fullName>
        <ecNumber evidence="1">2.7.11.1</ecNumber>
    </recommendedName>
</protein>
<dbReference type="GO" id="GO:0048544">
    <property type="term" value="P:recognition of pollen"/>
    <property type="evidence" value="ECO:0007669"/>
    <property type="project" value="InterPro"/>
</dbReference>
<evidence type="ECO:0000256" key="8">
    <source>
        <dbReference type="ARBA" id="ARBA00048679"/>
    </source>
</evidence>
<accession>A0A1D1YNY0</accession>
<dbReference type="GO" id="GO:0005537">
    <property type="term" value="F:D-mannose binding"/>
    <property type="evidence" value="ECO:0007669"/>
    <property type="project" value="UniProtKB-KW"/>
</dbReference>
<keyword evidence="10" id="KW-1133">Transmembrane helix</keyword>
<dbReference type="AlphaFoldDB" id="A0A1D1YNY0"/>
<dbReference type="Pfam" id="PF08276">
    <property type="entry name" value="PAN_2"/>
    <property type="match status" value="1"/>
</dbReference>